<dbReference type="Pfam" id="PF00574">
    <property type="entry name" value="CLP_protease"/>
    <property type="match status" value="1"/>
</dbReference>
<dbReference type="GO" id="GO:0006515">
    <property type="term" value="P:protein quality control for misfolded or incompletely synthesized proteins"/>
    <property type="evidence" value="ECO:0007669"/>
    <property type="project" value="TreeGrafter"/>
</dbReference>
<proteinExistence type="inferred from homology"/>
<dbReference type="CDD" id="cd07017">
    <property type="entry name" value="S14_ClpP_2"/>
    <property type="match status" value="1"/>
</dbReference>
<comment type="similarity">
    <text evidence="1 2">Belongs to the peptidase S14 family.</text>
</comment>
<dbReference type="GO" id="GO:0009536">
    <property type="term" value="C:plastid"/>
    <property type="evidence" value="ECO:0007669"/>
    <property type="project" value="UniProtKB-ARBA"/>
</dbReference>
<evidence type="ECO:0000313" key="3">
    <source>
        <dbReference type="EMBL" id="GIL83543.1"/>
    </source>
</evidence>
<evidence type="ECO:0000256" key="1">
    <source>
        <dbReference type="ARBA" id="ARBA00007039"/>
    </source>
</evidence>
<evidence type="ECO:0000313" key="5">
    <source>
        <dbReference type="Proteomes" id="UP000722791"/>
    </source>
</evidence>
<dbReference type="OrthoDB" id="2017408at2759"/>
<dbReference type="EMBL" id="BNCP01000027">
    <property type="protein sequence ID" value="GIL83543.1"/>
    <property type="molecule type" value="Genomic_DNA"/>
</dbReference>
<protein>
    <recommendedName>
        <fullName evidence="2">ATP-dependent Clp protease proteolytic subunit</fullName>
    </recommendedName>
</protein>
<sequence length="422" mass="47528">MLEGLGRRQKVGLAGCPGSHAARCPHLVGQGRKQLVVHARAARYDRRKPPPPDLPSLLFDQRIVYLGMPLVPAVTELMVAELLYLEKQGATLPIEMLINSSGTTRQDGEILSFDSEGVALTSTMGFVKNPISTVNMGLAVGWSCVVLSFGRKGWRKSLPHSLAMIQQPRVPPTGQRQAIEVHIKWREVLDYKRELLRMLSIGTGLPVDKLDADMQRPLYMRPRDALEYGIIDEIIEPNTEKAEKAAQYWIKSGRAESEGRLEQWQEYLSLQEEYALKDSFRKVVSQSLREAYRETGQKLLANSERNKQQLETFTDRLGEGMLTADGEVRLPFSREGIRVAILNAERYAERNVRRQVEAKEVEVPDAWRTTIERHAAEAVETAPAVPTAIDYDALIRRVEAMGDKEFAGVDLDKLVEEFRVPA</sequence>
<comment type="caution">
    <text evidence="4">The sequence shown here is derived from an EMBL/GenBank/DDBJ whole genome shotgun (WGS) entry which is preliminary data.</text>
</comment>
<dbReference type="AlphaFoldDB" id="A0A8J4LQL7"/>
<dbReference type="GO" id="GO:0051117">
    <property type="term" value="F:ATPase binding"/>
    <property type="evidence" value="ECO:0007669"/>
    <property type="project" value="TreeGrafter"/>
</dbReference>
<name>A0A8J4LQL7_9CHLO</name>
<evidence type="ECO:0000313" key="6">
    <source>
        <dbReference type="Proteomes" id="UP000747110"/>
    </source>
</evidence>
<evidence type="ECO:0000313" key="4">
    <source>
        <dbReference type="EMBL" id="GIM05940.1"/>
    </source>
</evidence>
<keyword evidence="6" id="KW-1185">Reference proteome</keyword>
<dbReference type="InterPro" id="IPR029045">
    <property type="entry name" value="ClpP/crotonase-like_dom_sf"/>
</dbReference>
<dbReference type="GO" id="GO:0004176">
    <property type="term" value="F:ATP-dependent peptidase activity"/>
    <property type="evidence" value="ECO:0007669"/>
    <property type="project" value="InterPro"/>
</dbReference>
<organism evidence="4 5">
    <name type="scientific">Volvox reticuliferus</name>
    <dbReference type="NCBI Taxonomy" id="1737510"/>
    <lineage>
        <taxon>Eukaryota</taxon>
        <taxon>Viridiplantae</taxon>
        <taxon>Chlorophyta</taxon>
        <taxon>core chlorophytes</taxon>
        <taxon>Chlorophyceae</taxon>
        <taxon>CS clade</taxon>
        <taxon>Chlamydomonadales</taxon>
        <taxon>Volvocaceae</taxon>
        <taxon>Volvox</taxon>
    </lineage>
</organism>
<dbReference type="Proteomes" id="UP000722791">
    <property type="component" value="Unassembled WGS sequence"/>
</dbReference>
<dbReference type="EMBL" id="BNCQ01000020">
    <property type="protein sequence ID" value="GIM05940.1"/>
    <property type="molecule type" value="Genomic_DNA"/>
</dbReference>
<dbReference type="InterPro" id="IPR023562">
    <property type="entry name" value="ClpP/TepA"/>
</dbReference>
<dbReference type="PRINTS" id="PR00127">
    <property type="entry name" value="CLPPROTEASEP"/>
</dbReference>
<dbReference type="Proteomes" id="UP000747110">
    <property type="component" value="Unassembled WGS sequence"/>
</dbReference>
<dbReference type="GO" id="GO:0009368">
    <property type="term" value="C:endopeptidase Clp complex"/>
    <property type="evidence" value="ECO:0007669"/>
    <property type="project" value="TreeGrafter"/>
</dbReference>
<dbReference type="Gene3D" id="3.90.226.10">
    <property type="entry name" value="2-enoyl-CoA Hydratase, Chain A, domain 1"/>
    <property type="match status" value="1"/>
</dbReference>
<dbReference type="InterPro" id="IPR001907">
    <property type="entry name" value="ClpP"/>
</dbReference>
<dbReference type="SUPFAM" id="SSF52096">
    <property type="entry name" value="ClpP/crotonase"/>
    <property type="match status" value="1"/>
</dbReference>
<dbReference type="PANTHER" id="PTHR10381">
    <property type="entry name" value="ATP-DEPENDENT CLP PROTEASE PROTEOLYTIC SUBUNIT"/>
    <property type="match status" value="1"/>
</dbReference>
<reference evidence="4" key="1">
    <citation type="journal article" date="2021" name="Proc. Natl. Acad. Sci. U.S.A.">
        <title>Three genomes in the algal genus Volvox reveal the fate of a haploid sex-determining region after a transition to homothallism.</title>
        <authorList>
            <person name="Yamamoto K."/>
            <person name="Hamaji T."/>
            <person name="Kawai-Toyooka H."/>
            <person name="Matsuzaki R."/>
            <person name="Takahashi F."/>
            <person name="Nishimura Y."/>
            <person name="Kawachi M."/>
            <person name="Noguchi H."/>
            <person name="Minakuchi Y."/>
            <person name="Umen J.G."/>
            <person name="Toyoda A."/>
            <person name="Nozaki H."/>
        </authorList>
    </citation>
    <scope>NUCLEOTIDE SEQUENCE</scope>
    <source>
        <strain evidence="4">NIES-3785</strain>
        <strain evidence="3">NIES-3786</strain>
    </source>
</reference>
<dbReference type="PANTHER" id="PTHR10381:SF6">
    <property type="entry name" value="ATP-DEPENDENT CLP PROTEASE PROTEOLYTIC SUBUNIT-RELATED PROTEIN 3, CHLOROPLASTIC"/>
    <property type="match status" value="1"/>
</dbReference>
<dbReference type="GO" id="GO:0004252">
    <property type="term" value="F:serine-type endopeptidase activity"/>
    <property type="evidence" value="ECO:0007669"/>
    <property type="project" value="InterPro"/>
</dbReference>
<evidence type="ECO:0000256" key="2">
    <source>
        <dbReference type="RuleBase" id="RU003567"/>
    </source>
</evidence>
<accession>A0A8J4LQL7</accession>
<gene>
    <name evidence="3" type="ORF">Vretifemale_12330</name>
    <name evidence="4" type="ORF">Vretimale_10315</name>
</gene>